<evidence type="ECO:0000313" key="1">
    <source>
        <dbReference type="EMBL" id="RZC48917.1"/>
    </source>
</evidence>
<dbReference type="GO" id="GO:0005634">
    <property type="term" value="C:nucleus"/>
    <property type="evidence" value="ECO:0007669"/>
    <property type="project" value="InterPro"/>
</dbReference>
<dbReference type="OMA" id="QCTSHIH"/>
<accession>A0A4Y7IJ53</accession>
<organism evidence="1 2">
    <name type="scientific">Papaver somniferum</name>
    <name type="common">Opium poppy</name>
    <dbReference type="NCBI Taxonomy" id="3469"/>
    <lineage>
        <taxon>Eukaryota</taxon>
        <taxon>Viridiplantae</taxon>
        <taxon>Streptophyta</taxon>
        <taxon>Embryophyta</taxon>
        <taxon>Tracheophyta</taxon>
        <taxon>Spermatophyta</taxon>
        <taxon>Magnoliopsida</taxon>
        <taxon>Ranunculales</taxon>
        <taxon>Papaveraceae</taxon>
        <taxon>Papaveroideae</taxon>
        <taxon>Papaver</taxon>
    </lineage>
</organism>
<dbReference type="GO" id="GO:0080188">
    <property type="term" value="P:gene silencing by siRNA-directed DNA methylation"/>
    <property type="evidence" value="ECO:0007669"/>
    <property type="project" value="InterPro"/>
</dbReference>
<dbReference type="Pfam" id="PF09187">
    <property type="entry name" value="RdDM_RDM1"/>
    <property type="match status" value="1"/>
</dbReference>
<dbReference type="Gramene" id="RZC48917">
    <property type="protein sequence ID" value="RZC48917"/>
    <property type="gene ID" value="C5167_017344"/>
</dbReference>
<dbReference type="AlphaFoldDB" id="A0A4Y7IJ53"/>
<gene>
    <name evidence="1" type="ORF">C5167_017344</name>
</gene>
<dbReference type="SUPFAM" id="SSF109920">
    <property type="entry name" value="Hypothetical protein At3g22680"/>
    <property type="match status" value="1"/>
</dbReference>
<dbReference type="InterPro" id="IPR036319">
    <property type="entry name" value="RDM1_sf"/>
</dbReference>
<dbReference type="InterPro" id="IPR015270">
    <property type="entry name" value="RDM1_plant"/>
</dbReference>
<evidence type="ECO:0008006" key="3">
    <source>
        <dbReference type="Google" id="ProtNLM"/>
    </source>
</evidence>
<name>A0A4Y7IJ53_PAPSO</name>
<sequence length="172" mass="19694">MPWDGNEVIVSSDSSDGWESDTDVKEVSSDVKPAVIPAAVIELDKELTPQDIISRRAEMYQEYMKQIPVPSLHGSAVPFNTWQELARSLKSLYKQPLHYLTNICLKQWDKARIGTNNEYLPLDGVIHPRKAEATIWLMEEVHRLASSHHHLANLWLLDPMHQAFVDPVFKQI</sequence>
<dbReference type="Gene3D" id="1.20.120.690">
    <property type="entry name" value="RDM1 protein domain"/>
    <property type="match status" value="1"/>
</dbReference>
<reference evidence="1 2" key="1">
    <citation type="journal article" date="2018" name="Science">
        <title>The opium poppy genome and morphinan production.</title>
        <authorList>
            <person name="Guo L."/>
            <person name="Winzer T."/>
            <person name="Yang X."/>
            <person name="Li Y."/>
            <person name="Ning Z."/>
            <person name="He Z."/>
            <person name="Teodor R."/>
            <person name="Lu Y."/>
            <person name="Bowser T.A."/>
            <person name="Graham I.A."/>
            <person name="Ye K."/>
        </authorList>
    </citation>
    <scope>NUCLEOTIDE SEQUENCE [LARGE SCALE GENOMIC DNA]</scope>
    <source>
        <strain evidence="2">cv. HN1</strain>
        <tissue evidence="1">Leaves</tissue>
    </source>
</reference>
<dbReference type="STRING" id="3469.A0A4Y7IJ53"/>
<dbReference type="PANTHER" id="PTHR36366">
    <property type="entry name" value="PROTEIN RDM1"/>
    <property type="match status" value="1"/>
</dbReference>
<proteinExistence type="predicted"/>
<dbReference type="Proteomes" id="UP000316621">
    <property type="component" value="Chromosome 2"/>
</dbReference>
<dbReference type="EMBL" id="CM010716">
    <property type="protein sequence ID" value="RZC48917.1"/>
    <property type="molecule type" value="Genomic_DNA"/>
</dbReference>
<protein>
    <recommendedName>
        <fullName evidence="3">Protein RDM1</fullName>
    </recommendedName>
</protein>
<keyword evidence="2" id="KW-1185">Reference proteome</keyword>
<dbReference type="OrthoDB" id="1906229at2759"/>
<dbReference type="PANTHER" id="PTHR36366:SF1">
    <property type="entry name" value="PROTEIN RDM1"/>
    <property type="match status" value="1"/>
</dbReference>
<evidence type="ECO:0000313" key="2">
    <source>
        <dbReference type="Proteomes" id="UP000316621"/>
    </source>
</evidence>